<keyword evidence="3" id="KW-0964">Secreted</keyword>
<dbReference type="SUPFAM" id="SSF82895">
    <property type="entry name" value="TSP-1 type 1 repeat"/>
    <property type="match status" value="1"/>
</dbReference>
<organism evidence="13 14">
    <name type="scientific">Pangasianodon hypophthalmus</name>
    <name type="common">Striped catfish</name>
    <name type="synonym">Helicophagus hypophthalmus</name>
    <dbReference type="NCBI Taxonomy" id="310915"/>
    <lineage>
        <taxon>Eukaryota</taxon>
        <taxon>Metazoa</taxon>
        <taxon>Chordata</taxon>
        <taxon>Craniata</taxon>
        <taxon>Vertebrata</taxon>
        <taxon>Euteleostomi</taxon>
        <taxon>Actinopterygii</taxon>
        <taxon>Neopterygii</taxon>
        <taxon>Teleostei</taxon>
        <taxon>Ostariophysi</taxon>
        <taxon>Siluriformes</taxon>
        <taxon>Pangasiidae</taxon>
        <taxon>Pangasianodon</taxon>
    </lineage>
</organism>
<evidence type="ECO:0000256" key="8">
    <source>
        <dbReference type="ARBA" id="ARBA00023157"/>
    </source>
</evidence>
<dbReference type="PANTHER" id="PTHR46987:SF5">
    <property type="entry name" value="R-SPONDIN-1"/>
    <property type="match status" value="1"/>
</dbReference>
<evidence type="ECO:0000259" key="12">
    <source>
        <dbReference type="Pfam" id="PF15913"/>
    </source>
</evidence>
<comment type="similarity">
    <text evidence="2">Belongs to the R-spondin family.</text>
</comment>
<protein>
    <recommendedName>
        <fullName evidence="12">R-spondin Fu-CRD domain-containing protein</fullName>
    </recommendedName>
</protein>
<dbReference type="Pfam" id="PF15913">
    <property type="entry name" value="Furin-like_2"/>
    <property type="match status" value="1"/>
</dbReference>
<evidence type="ECO:0000256" key="7">
    <source>
        <dbReference type="ARBA" id="ARBA00022729"/>
    </source>
</evidence>
<sequence>MCCRVRISTQTTLRSCLRENESPSSQQGLALTDTLSHLGVQNLSPFFGTPPPPPSISNKTHAPGLGCSLTPAFPGFCCYLYYFLLKEGESAVGSKQVHLPHRGKGGHLATSVCLQGECQHRWAAGTMQLGLLALVVVFLSSMGYSDSLKIPRGRRQRHTASTEVPASCSSGCESCSEYNGCTKCRPRLFILLERSDIRQTGVCLATCPIGYYGIRNRDVNRCTQCKIENCADCFSRTFCAKCKEGLYSYSGRCYHSCPEGLITVNSTMECVVRCELGEWSPWGPCMKKNKTCGFKKGSQSRRREPTQPPSPATISGSASLSICAPETETQKCSVPKRIPCGKGDKGTTPKNQGTLNGKNRGRDSKESNKGGGKRRKAQSPSTTAPSMITSTIT</sequence>
<dbReference type="GO" id="GO:0005576">
    <property type="term" value="C:extracellular region"/>
    <property type="evidence" value="ECO:0007669"/>
    <property type="project" value="UniProtKB-SubCell"/>
</dbReference>
<feature type="domain" description="R-spondin Fu-CRD" evidence="12">
    <location>
        <begin position="170"/>
        <end position="270"/>
    </location>
</feature>
<proteinExistence type="inferred from homology"/>
<dbReference type="SUPFAM" id="SSF57184">
    <property type="entry name" value="Growth factor receptor domain"/>
    <property type="match status" value="1"/>
</dbReference>
<keyword evidence="8" id="KW-1015">Disulfide bond</keyword>
<feature type="region of interest" description="Disordered" evidence="10">
    <location>
        <begin position="294"/>
        <end position="318"/>
    </location>
</feature>
<evidence type="ECO:0000256" key="9">
    <source>
        <dbReference type="ARBA" id="ARBA00023180"/>
    </source>
</evidence>
<name>A0A5N5Q3G0_PANHP</name>
<dbReference type="InterPro" id="IPR000884">
    <property type="entry name" value="TSP1_rpt"/>
</dbReference>
<dbReference type="GO" id="GO:0008201">
    <property type="term" value="F:heparin binding"/>
    <property type="evidence" value="ECO:0007669"/>
    <property type="project" value="UniProtKB-KW"/>
</dbReference>
<feature type="compositionally biased region" description="Polar residues" evidence="10">
    <location>
        <begin position="348"/>
        <end position="357"/>
    </location>
</feature>
<dbReference type="PANTHER" id="PTHR46987">
    <property type="entry name" value="NEUROHYPOPHYSIAL HORMONES, N-TERMINAL DOMAIN CONTAINING PROTEIN"/>
    <property type="match status" value="1"/>
</dbReference>
<dbReference type="InterPro" id="IPR036383">
    <property type="entry name" value="TSP1_rpt_sf"/>
</dbReference>
<dbReference type="InterPro" id="IPR043601">
    <property type="entry name" value="Rspo_Fu-CRD_dom"/>
</dbReference>
<keyword evidence="4" id="KW-0716">Sensory transduction</keyword>
<keyword evidence="6" id="KW-0879">Wnt signaling pathway</keyword>
<dbReference type="SMART" id="SM00209">
    <property type="entry name" value="TSP1"/>
    <property type="match status" value="1"/>
</dbReference>
<dbReference type="PROSITE" id="PS50092">
    <property type="entry name" value="TSP1"/>
    <property type="match status" value="1"/>
</dbReference>
<keyword evidence="7" id="KW-0732">Signal</keyword>
<dbReference type="InterPro" id="IPR009030">
    <property type="entry name" value="Growth_fac_rcpt_cys_sf"/>
</dbReference>
<gene>
    <name evidence="13" type="ORF">PHYPO_G00000670</name>
</gene>
<evidence type="ECO:0000256" key="4">
    <source>
        <dbReference type="ARBA" id="ARBA00022606"/>
    </source>
</evidence>
<keyword evidence="11" id="KW-0812">Transmembrane</keyword>
<dbReference type="EMBL" id="VFJC01000002">
    <property type="protein sequence ID" value="KAB5586360.1"/>
    <property type="molecule type" value="Genomic_DNA"/>
</dbReference>
<evidence type="ECO:0000256" key="2">
    <source>
        <dbReference type="ARBA" id="ARBA00007308"/>
    </source>
</evidence>
<evidence type="ECO:0000256" key="6">
    <source>
        <dbReference type="ARBA" id="ARBA00022687"/>
    </source>
</evidence>
<keyword evidence="11" id="KW-1133">Transmembrane helix</keyword>
<keyword evidence="14" id="KW-1185">Reference proteome</keyword>
<dbReference type="CDD" id="cd00064">
    <property type="entry name" value="FU"/>
    <property type="match status" value="1"/>
</dbReference>
<evidence type="ECO:0000256" key="5">
    <source>
        <dbReference type="ARBA" id="ARBA00022674"/>
    </source>
</evidence>
<evidence type="ECO:0000256" key="11">
    <source>
        <dbReference type="SAM" id="Phobius"/>
    </source>
</evidence>
<keyword evidence="9" id="KW-0325">Glycoprotein</keyword>
<keyword evidence="11" id="KW-0472">Membrane</keyword>
<evidence type="ECO:0000256" key="1">
    <source>
        <dbReference type="ARBA" id="ARBA00004613"/>
    </source>
</evidence>
<dbReference type="Gene3D" id="2.20.100.10">
    <property type="entry name" value="Thrombospondin type-1 (TSP1) repeat"/>
    <property type="match status" value="1"/>
</dbReference>
<dbReference type="SMART" id="SM00261">
    <property type="entry name" value="FU"/>
    <property type="match status" value="2"/>
</dbReference>
<evidence type="ECO:0000256" key="10">
    <source>
        <dbReference type="SAM" id="MobiDB-lite"/>
    </source>
</evidence>
<dbReference type="GO" id="GO:0016055">
    <property type="term" value="P:Wnt signaling pathway"/>
    <property type="evidence" value="ECO:0007669"/>
    <property type="project" value="UniProtKB-KW"/>
</dbReference>
<feature type="compositionally biased region" description="Polar residues" evidence="10">
    <location>
        <begin position="378"/>
        <end position="393"/>
    </location>
</feature>
<dbReference type="Gene3D" id="2.10.220.10">
    <property type="entry name" value="Hormone Receptor, Insulin-like Growth Factor Receptor 1, Chain A, domain 2"/>
    <property type="match status" value="1"/>
</dbReference>
<evidence type="ECO:0000313" key="14">
    <source>
        <dbReference type="Proteomes" id="UP000327468"/>
    </source>
</evidence>
<evidence type="ECO:0000256" key="3">
    <source>
        <dbReference type="ARBA" id="ARBA00022525"/>
    </source>
</evidence>
<feature type="region of interest" description="Disordered" evidence="10">
    <location>
        <begin position="334"/>
        <end position="393"/>
    </location>
</feature>
<keyword evidence="5" id="KW-0358">Heparin-binding</keyword>
<comment type="subcellular location">
    <subcellularLocation>
        <location evidence="1">Secreted</location>
    </subcellularLocation>
</comment>
<accession>A0A5N5Q3G0</accession>
<dbReference type="InterPro" id="IPR051514">
    <property type="entry name" value="R-spondin"/>
</dbReference>
<feature type="transmembrane region" description="Helical" evidence="11">
    <location>
        <begin position="122"/>
        <end position="145"/>
    </location>
</feature>
<dbReference type="Proteomes" id="UP000327468">
    <property type="component" value="Chromosome 1"/>
</dbReference>
<comment type="caution">
    <text evidence="13">The sequence shown here is derived from an EMBL/GenBank/DDBJ whole genome shotgun (WGS) entry which is preliminary data.</text>
</comment>
<dbReference type="InterPro" id="IPR006212">
    <property type="entry name" value="Furin_repeat"/>
</dbReference>
<evidence type="ECO:0000313" key="13">
    <source>
        <dbReference type="EMBL" id="KAB5586360.1"/>
    </source>
</evidence>
<reference evidence="13 14" key="1">
    <citation type="submission" date="2019-06" db="EMBL/GenBank/DDBJ databases">
        <title>A chromosome-scale genome assembly of the striped catfish, Pangasianodon hypophthalmus.</title>
        <authorList>
            <person name="Wen M."/>
            <person name="Zahm M."/>
            <person name="Roques C."/>
            <person name="Cabau C."/>
            <person name="Klopp C."/>
            <person name="Donnadieu C."/>
            <person name="Jouanno E."/>
            <person name="Avarre J.-C."/>
            <person name="Campet M."/>
            <person name="Ha T.T.T."/>
            <person name="Dugue R."/>
            <person name="Lampietro C."/>
            <person name="Louis A."/>
            <person name="Herpin A."/>
            <person name="Echchiki A."/>
            <person name="Berthelot C."/>
            <person name="Parey E."/>
            <person name="Roest-Crollius H."/>
            <person name="Braasch I."/>
            <person name="Postlethwait J."/>
            <person name="Bobe J."/>
            <person name="Montfort J."/>
            <person name="Bouchez O."/>
            <person name="Begum T."/>
            <person name="Schartl M."/>
            <person name="Guiguen Y."/>
        </authorList>
    </citation>
    <scope>NUCLEOTIDE SEQUENCE [LARGE SCALE GENOMIC DNA]</scope>
    <source>
        <strain evidence="13 14">Indonesia</strain>
        <tissue evidence="13">Blood</tissue>
    </source>
</reference>
<dbReference type="AlphaFoldDB" id="A0A5N5Q3G0"/>